<feature type="compositionally biased region" description="Basic and acidic residues" evidence="9">
    <location>
        <begin position="17"/>
        <end position="54"/>
    </location>
</feature>
<dbReference type="PANTHER" id="PTHR24421">
    <property type="entry name" value="NITRATE/NITRITE SENSOR PROTEIN NARX-RELATED"/>
    <property type="match status" value="1"/>
</dbReference>
<evidence type="ECO:0000256" key="9">
    <source>
        <dbReference type="SAM" id="MobiDB-lite"/>
    </source>
</evidence>
<evidence type="ECO:0000313" key="12">
    <source>
        <dbReference type="Proteomes" id="UP001589568"/>
    </source>
</evidence>
<dbReference type="PANTHER" id="PTHR24421:SF10">
    <property type="entry name" value="NITRATE_NITRITE SENSOR PROTEIN NARQ"/>
    <property type="match status" value="1"/>
</dbReference>
<reference evidence="11 12" key="1">
    <citation type="submission" date="2024-09" db="EMBL/GenBank/DDBJ databases">
        <authorList>
            <person name="Sun Q."/>
            <person name="Mori K."/>
        </authorList>
    </citation>
    <scope>NUCLEOTIDE SEQUENCE [LARGE SCALE GENOMIC DNA]</scope>
    <source>
        <strain evidence="11 12">JCM 3324</strain>
    </source>
</reference>
<dbReference type="Proteomes" id="UP001589568">
    <property type="component" value="Unassembled WGS sequence"/>
</dbReference>
<evidence type="ECO:0000256" key="7">
    <source>
        <dbReference type="ARBA" id="ARBA00022840"/>
    </source>
</evidence>
<dbReference type="Pfam" id="PF07730">
    <property type="entry name" value="HisKA_3"/>
    <property type="match status" value="1"/>
</dbReference>
<accession>A0ABV5P594</accession>
<dbReference type="InterPro" id="IPR011712">
    <property type="entry name" value="Sig_transdc_His_kin_sub3_dim/P"/>
</dbReference>
<dbReference type="Gene3D" id="3.30.565.10">
    <property type="entry name" value="Histidine kinase-like ATPase, C-terminal domain"/>
    <property type="match status" value="1"/>
</dbReference>
<keyword evidence="5" id="KW-0547">Nucleotide-binding</keyword>
<sequence length="319" mass="34100">MVLCLMLAGAWGLRGWLRPDRPTAARPTNDRPANDRPANDRPTNDRPTNDKPTADRPTIPAQHRPDTDEHTANARCAGSDTLRPAQGAAAGGEGKPEAVPAAERARIVRDLHDVVTHNVAAMIVQAEAARYLTGAPDRLDATLTTVTDTGRRAIADLRHLLHLLTPVPGDPLDAARTAATETPCAGDLHALVEEMRLAGQPVEFAEAGQAEPASRAAEIVAYRVVQAALTDALRHAPGSRTVVEVRHAASGITVQVRTDGAVFHAATGRDLAEVRARVEALGGEFHQERHQERHQDGTFLIRTLIPAGALRDRSDPAGE</sequence>
<dbReference type="SUPFAM" id="SSF55874">
    <property type="entry name" value="ATPase domain of HSP90 chaperone/DNA topoisomerase II/histidine kinase"/>
    <property type="match status" value="1"/>
</dbReference>
<name>A0ABV5P594_9ACTN</name>
<keyword evidence="8" id="KW-0902">Two-component regulatory system</keyword>
<evidence type="ECO:0000259" key="10">
    <source>
        <dbReference type="Pfam" id="PF07730"/>
    </source>
</evidence>
<dbReference type="GO" id="GO:0016301">
    <property type="term" value="F:kinase activity"/>
    <property type="evidence" value="ECO:0007669"/>
    <property type="project" value="UniProtKB-KW"/>
</dbReference>
<gene>
    <name evidence="11" type="ORF">ACFFR3_49985</name>
</gene>
<dbReference type="EMBL" id="JBHMCF010000066">
    <property type="protein sequence ID" value="MFB9477682.1"/>
    <property type="molecule type" value="Genomic_DNA"/>
</dbReference>
<keyword evidence="6 11" id="KW-0418">Kinase</keyword>
<evidence type="ECO:0000256" key="4">
    <source>
        <dbReference type="ARBA" id="ARBA00022679"/>
    </source>
</evidence>
<keyword evidence="12" id="KW-1185">Reference proteome</keyword>
<evidence type="ECO:0000256" key="5">
    <source>
        <dbReference type="ARBA" id="ARBA00022741"/>
    </source>
</evidence>
<protein>
    <recommendedName>
        <fullName evidence="2">histidine kinase</fullName>
        <ecNumber evidence="2">2.7.13.3</ecNumber>
    </recommendedName>
</protein>
<proteinExistence type="predicted"/>
<evidence type="ECO:0000256" key="3">
    <source>
        <dbReference type="ARBA" id="ARBA00022553"/>
    </source>
</evidence>
<feature type="region of interest" description="Disordered" evidence="9">
    <location>
        <begin position="16"/>
        <end position="74"/>
    </location>
</feature>
<feature type="compositionally biased region" description="Basic and acidic residues" evidence="9">
    <location>
        <begin position="63"/>
        <end position="72"/>
    </location>
</feature>
<evidence type="ECO:0000256" key="2">
    <source>
        <dbReference type="ARBA" id="ARBA00012438"/>
    </source>
</evidence>
<dbReference type="CDD" id="cd16917">
    <property type="entry name" value="HATPase_UhpB-NarQ-NarX-like"/>
    <property type="match status" value="1"/>
</dbReference>
<evidence type="ECO:0000313" key="11">
    <source>
        <dbReference type="EMBL" id="MFB9477682.1"/>
    </source>
</evidence>
<comment type="caution">
    <text evidence="11">The sequence shown here is derived from an EMBL/GenBank/DDBJ whole genome shotgun (WGS) entry which is preliminary data.</text>
</comment>
<evidence type="ECO:0000256" key="1">
    <source>
        <dbReference type="ARBA" id="ARBA00000085"/>
    </source>
</evidence>
<feature type="domain" description="Signal transduction histidine kinase subgroup 3 dimerisation and phosphoacceptor" evidence="10">
    <location>
        <begin position="103"/>
        <end position="167"/>
    </location>
</feature>
<organism evidence="11 12">
    <name type="scientific">Nonomuraea salmonea</name>
    <dbReference type="NCBI Taxonomy" id="46181"/>
    <lineage>
        <taxon>Bacteria</taxon>
        <taxon>Bacillati</taxon>
        <taxon>Actinomycetota</taxon>
        <taxon>Actinomycetes</taxon>
        <taxon>Streptosporangiales</taxon>
        <taxon>Streptosporangiaceae</taxon>
        <taxon>Nonomuraea</taxon>
    </lineage>
</organism>
<dbReference type="EC" id="2.7.13.3" evidence="2"/>
<dbReference type="InterPro" id="IPR036890">
    <property type="entry name" value="HATPase_C_sf"/>
</dbReference>
<keyword evidence="3" id="KW-0597">Phosphoprotein</keyword>
<dbReference type="InterPro" id="IPR050482">
    <property type="entry name" value="Sensor_HK_TwoCompSys"/>
</dbReference>
<keyword evidence="7" id="KW-0067">ATP-binding</keyword>
<comment type="catalytic activity">
    <reaction evidence="1">
        <text>ATP + protein L-histidine = ADP + protein N-phospho-L-histidine.</text>
        <dbReference type="EC" id="2.7.13.3"/>
    </reaction>
</comment>
<keyword evidence="4" id="KW-0808">Transferase</keyword>
<evidence type="ECO:0000256" key="8">
    <source>
        <dbReference type="ARBA" id="ARBA00023012"/>
    </source>
</evidence>
<dbReference type="Gene3D" id="1.20.5.1930">
    <property type="match status" value="1"/>
</dbReference>
<evidence type="ECO:0000256" key="6">
    <source>
        <dbReference type="ARBA" id="ARBA00022777"/>
    </source>
</evidence>